<reference evidence="3" key="1">
    <citation type="journal article" date="2020" name="bioRxiv">
        <title>Chromosome-level reference genome of the European wasp spider Argiope bruennichi: a resource for studies on range expansion and evolutionary adaptation.</title>
        <authorList>
            <person name="Sheffer M.M."/>
            <person name="Hoppe A."/>
            <person name="Krehenwinkel H."/>
            <person name="Uhl G."/>
            <person name="Kuss A.W."/>
            <person name="Jensen L."/>
            <person name="Jensen C."/>
            <person name="Gillespie R.G."/>
            <person name="Hoff K.J."/>
            <person name="Prost S."/>
        </authorList>
    </citation>
    <scope>NUCLEOTIDE SEQUENCE</scope>
</reference>
<proteinExistence type="predicted"/>
<dbReference type="Pfam" id="PF25597">
    <property type="entry name" value="SH3_retrovirus"/>
    <property type="match status" value="1"/>
</dbReference>
<sequence length="164" mass="18769">MRNKFEVTGRRGIILGYARERKGYRIYDNKSRKIIEERSVKFNESLKGCTYLGKMKAETWNIMSMLETSPAICEINQKTKSEISSLEIPAESAEDENSDSSFLYDSRSSCQRDAMGDENETPDVESSSNIDVNQIPLRRSERLKSEQMSANVVHNIPNTFRGKQ</sequence>
<feature type="region of interest" description="Disordered" evidence="1">
    <location>
        <begin position="86"/>
        <end position="146"/>
    </location>
</feature>
<dbReference type="Proteomes" id="UP000807504">
    <property type="component" value="Unassembled WGS sequence"/>
</dbReference>
<feature type="compositionally biased region" description="Low complexity" evidence="1">
    <location>
        <begin position="99"/>
        <end position="109"/>
    </location>
</feature>
<feature type="domain" description="Retroviral polymerase SH3-like" evidence="2">
    <location>
        <begin position="2"/>
        <end position="45"/>
    </location>
</feature>
<dbReference type="EMBL" id="JABXBU010000002">
    <property type="protein sequence ID" value="KAF8795243.1"/>
    <property type="molecule type" value="Genomic_DNA"/>
</dbReference>
<dbReference type="InterPro" id="IPR057670">
    <property type="entry name" value="SH3_retrovirus"/>
</dbReference>
<evidence type="ECO:0000313" key="3">
    <source>
        <dbReference type="EMBL" id="KAF8795243.1"/>
    </source>
</evidence>
<comment type="caution">
    <text evidence="3">The sequence shown here is derived from an EMBL/GenBank/DDBJ whole genome shotgun (WGS) entry which is preliminary data.</text>
</comment>
<dbReference type="AlphaFoldDB" id="A0A8T0G1Z5"/>
<organism evidence="3 4">
    <name type="scientific">Argiope bruennichi</name>
    <name type="common">Wasp spider</name>
    <name type="synonym">Aranea bruennichi</name>
    <dbReference type="NCBI Taxonomy" id="94029"/>
    <lineage>
        <taxon>Eukaryota</taxon>
        <taxon>Metazoa</taxon>
        <taxon>Ecdysozoa</taxon>
        <taxon>Arthropoda</taxon>
        <taxon>Chelicerata</taxon>
        <taxon>Arachnida</taxon>
        <taxon>Araneae</taxon>
        <taxon>Araneomorphae</taxon>
        <taxon>Entelegynae</taxon>
        <taxon>Araneoidea</taxon>
        <taxon>Araneidae</taxon>
        <taxon>Argiope</taxon>
    </lineage>
</organism>
<name>A0A8T0G1Z5_ARGBR</name>
<gene>
    <name evidence="3" type="ORF">HNY73_003115</name>
</gene>
<evidence type="ECO:0000259" key="2">
    <source>
        <dbReference type="Pfam" id="PF25597"/>
    </source>
</evidence>
<keyword evidence="4" id="KW-1185">Reference proteome</keyword>
<reference evidence="3" key="2">
    <citation type="submission" date="2020-06" db="EMBL/GenBank/DDBJ databases">
        <authorList>
            <person name="Sheffer M."/>
        </authorList>
    </citation>
    <scope>NUCLEOTIDE SEQUENCE</scope>
</reference>
<protein>
    <recommendedName>
        <fullName evidence="2">Retroviral polymerase SH3-like domain-containing protein</fullName>
    </recommendedName>
</protein>
<evidence type="ECO:0000256" key="1">
    <source>
        <dbReference type="SAM" id="MobiDB-lite"/>
    </source>
</evidence>
<accession>A0A8T0G1Z5</accession>
<evidence type="ECO:0000313" key="4">
    <source>
        <dbReference type="Proteomes" id="UP000807504"/>
    </source>
</evidence>